<dbReference type="STRING" id="758847.LSS_22165"/>
<dbReference type="EMBL" id="CP006694">
    <property type="protein sequence ID" value="AIT10962.1"/>
    <property type="molecule type" value="Genomic_DNA"/>
</dbReference>
<dbReference type="KEGG" id="lst:LSS_22165"/>
<reference evidence="1 2" key="1">
    <citation type="journal article" date="2012" name="Gene">
        <title>Sequence of Leptospira santarosai serovar Shermani genome and prediction of virulence-associated genes.</title>
        <authorList>
            <person name="Chou L.F."/>
            <person name="Chen Y.T."/>
            <person name="Lu C.W."/>
            <person name="Ko Y.C."/>
            <person name="Tang C.Y."/>
            <person name="Pan M.J."/>
            <person name="Tian Y.C."/>
            <person name="Chiu C.H."/>
            <person name="Hung C.C."/>
            <person name="Yang C.W."/>
        </authorList>
    </citation>
    <scope>NUCLEOTIDE SEQUENCE [LARGE SCALE GENOMIC DNA]</scope>
    <source>
        <strain evidence="1">LT 821</strain>
    </source>
</reference>
<dbReference type="AlphaFoldDB" id="A0A097ESP9"/>
<sequence length="53" mass="6060">MSAVATAIQEIYAFREGDSFPVEVGYNYDTSGNIVKIITKTDSEKYRRNYFLS</sequence>
<gene>
    <name evidence="1" type="ORF">LSS_22165</name>
</gene>
<proteinExistence type="predicted"/>
<evidence type="ECO:0000313" key="1">
    <source>
        <dbReference type="EMBL" id="AIT10962.1"/>
    </source>
</evidence>
<organism evidence="1 2">
    <name type="scientific">Leptospira santarosai serovar Shermani str. LT 821</name>
    <dbReference type="NCBI Taxonomy" id="758847"/>
    <lineage>
        <taxon>Bacteria</taxon>
        <taxon>Pseudomonadati</taxon>
        <taxon>Spirochaetota</taxon>
        <taxon>Spirochaetia</taxon>
        <taxon>Leptospirales</taxon>
        <taxon>Leptospiraceae</taxon>
        <taxon>Leptospira</taxon>
    </lineage>
</organism>
<dbReference type="Proteomes" id="UP000035800">
    <property type="component" value="Chromosome I"/>
</dbReference>
<evidence type="ECO:0000313" key="2">
    <source>
        <dbReference type="Proteomes" id="UP000035800"/>
    </source>
</evidence>
<name>A0A097ESP9_9LEPT</name>
<protein>
    <submittedName>
        <fullName evidence="1">Uncharacterized protein</fullName>
    </submittedName>
</protein>
<accession>A0A097ESP9</accession>
<reference evidence="1 2" key="2">
    <citation type="journal article" date="2014" name="Emerg. Microbes Infect.">
        <title>Potential impact on kidney infection: a whole-genome analysis of Leptospira santarosai serovar Shermani.</title>
        <authorList>
            <person name="Chou L.F."/>
            <person name="Chen T.W."/>
            <person name="Ko Y.C."/>
            <person name="Pan M.J."/>
            <person name="Tian Y.C."/>
            <person name="Chiu C.H."/>
            <person name="Tang P."/>
            <person name="Hung C.C."/>
            <person name="Yang C.W."/>
        </authorList>
    </citation>
    <scope>NUCLEOTIDE SEQUENCE</scope>
    <source>
        <strain evidence="1 2">LT 821</strain>
    </source>
</reference>